<organism evidence="8">
    <name type="scientific">Caldilineaceae bacterium SB0664_bin_27</name>
    <dbReference type="NCBI Taxonomy" id="2605260"/>
    <lineage>
        <taxon>Bacteria</taxon>
        <taxon>Bacillati</taxon>
        <taxon>Chloroflexota</taxon>
        <taxon>Caldilineae</taxon>
        <taxon>Caldilineales</taxon>
        <taxon>Caldilineaceae</taxon>
    </lineage>
</organism>
<dbReference type="InterPro" id="IPR036291">
    <property type="entry name" value="NAD(P)-bd_dom_sf"/>
</dbReference>
<gene>
    <name evidence="5" type="primary">argC</name>
    <name evidence="8" type="ORF">F4Y42_16380</name>
</gene>
<dbReference type="AlphaFoldDB" id="A0A6B0Z043"/>
<dbReference type="CDD" id="cd23934">
    <property type="entry name" value="AGPR_1_C"/>
    <property type="match status" value="1"/>
</dbReference>
<dbReference type="PANTHER" id="PTHR32338:SF10">
    <property type="entry name" value="N-ACETYL-GAMMA-GLUTAMYL-PHOSPHATE REDUCTASE, CHLOROPLASTIC-RELATED"/>
    <property type="match status" value="1"/>
</dbReference>
<dbReference type="GO" id="GO:0006526">
    <property type="term" value="P:L-arginine biosynthetic process"/>
    <property type="evidence" value="ECO:0007669"/>
    <property type="project" value="UniProtKB-UniRule"/>
</dbReference>
<accession>A0A6B0Z043</accession>
<comment type="caution">
    <text evidence="8">The sequence shown here is derived from an EMBL/GenBank/DDBJ whole genome shotgun (WGS) entry which is preliminary data.</text>
</comment>
<dbReference type="Pfam" id="PF01118">
    <property type="entry name" value="Semialdhyde_dh"/>
    <property type="match status" value="1"/>
</dbReference>
<dbReference type="Gene3D" id="3.40.50.720">
    <property type="entry name" value="NAD(P)-binding Rossmann-like Domain"/>
    <property type="match status" value="1"/>
</dbReference>
<dbReference type="SUPFAM" id="SSF55347">
    <property type="entry name" value="Glyceraldehyde-3-phosphate dehydrogenase-like, C-terminal domain"/>
    <property type="match status" value="1"/>
</dbReference>
<name>A0A6B0Z043_9CHLR</name>
<dbReference type="PROSITE" id="PS01224">
    <property type="entry name" value="ARGC"/>
    <property type="match status" value="1"/>
</dbReference>
<keyword evidence="4 5" id="KW-0560">Oxidoreductase</keyword>
<dbReference type="GO" id="GO:0051287">
    <property type="term" value="F:NAD binding"/>
    <property type="evidence" value="ECO:0007669"/>
    <property type="project" value="InterPro"/>
</dbReference>
<keyword evidence="1 5" id="KW-0055">Arginine biosynthesis</keyword>
<dbReference type="CDD" id="cd17895">
    <property type="entry name" value="AGPR_1_N"/>
    <property type="match status" value="1"/>
</dbReference>
<dbReference type="EC" id="1.2.1.38" evidence="5"/>
<evidence type="ECO:0000313" key="8">
    <source>
        <dbReference type="EMBL" id="MXY95018.1"/>
    </source>
</evidence>
<dbReference type="InterPro" id="IPR023013">
    <property type="entry name" value="AGPR_AS"/>
</dbReference>
<keyword evidence="3 5" id="KW-0521">NADP</keyword>
<evidence type="ECO:0000256" key="4">
    <source>
        <dbReference type="ARBA" id="ARBA00023002"/>
    </source>
</evidence>
<comment type="function">
    <text evidence="5">Catalyzes the NADPH-dependent reduction of N-acetyl-5-glutamyl phosphate to yield N-acetyl-L-glutamate 5-semialdehyde.</text>
</comment>
<feature type="domain" description="Semialdehyde dehydrogenase NAD-binding" evidence="7">
    <location>
        <begin position="3"/>
        <end position="140"/>
    </location>
</feature>
<dbReference type="GO" id="GO:0070401">
    <property type="term" value="F:NADP+ binding"/>
    <property type="evidence" value="ECO:0007669"/>
    <property type="project" value="InterPro"/>
</dbReference>
<comment type="pathway">
    <text evidence="5">Amino-acid biosynthesis; L-arginine biosynthesis; N(2)-acetyl-L-ornithine from L-glutamate: step 3/4.</text>
</comment>
<evidence type="ECO:0000256" key="5">
    <source>
        <dbReference type="HAMAP-Rule" id="MF_00150"/>
    </source>
</evidence>
<proteinExistence type="inferred from homology"/>
<keyword evidence="2 5" id="KW-0028">Amino-acid biosynthesis</keyword>
<dbReference type="InterPro" id="IPR058924">
    <property type="entry name" value="AGPR_dimerisation_dom"/>
</dbReference>
<dbReference type="SMART" id="SM00859">
    <property type="entry name" value="Semialdhyde_dh"/>
    <property type="match status" value="1"/>
</dbReference>
<evidence type="ECO:0000256" key="3">
    <source>
        <dbReference type="ARBA" id="ARBA00022857"/>
    </source>
</evidence>
<dbReference type="Gene3D" id="3.30.360.10">
    <property type="entry name" value="Dihydrodipicolinate Reductase, domain 2"/>
    <property type="match status" value="1"/>
</dbReference>
<evidence type="ECO:0000259" key="7">
    <source>
        <dbReference type="SMART" id="SM00859"/>
    </source>
</evidence>
<dbReference type="InterPro" id="IPR000706">
    <property type="entry name" value="AGPR_type-1"/>
</dbReference>
<reference evidence="8" key="1">
    <citation type="submission" date="2019-09" db="EMBL/GenBank/DDBJ databases">
        <title>Characterisation of the sponge microbiome using genome-centric metagenomics.</title>
        <authorList>
            <person name="Engelberts J.P."/>
            <person name="Robbins S.J."/>
            <person name="De Goeij J.M."/>
            <person name="Aranda M."/>
            <person name="Bell S.C."/>
            <person name="Webster N.S."/>
        </authorList>
    </citation>
    <scope>NUCLEOTIDE SEQUENCE</scope>
    <source>
        <strain evidence="8">SB0664_bin_27</strain>
    </source>
</reference>
<dbReference type="UniPathway" id="UPA00068">
    <property type="reaction ID" value="UER00108"/>
</dbReference>
<sequence>MHKAGIAGASGYIGYELITLIHRHPELEVGWLTSERNAGKSFDQIFSTPWSYPLINLESAYLRTDEVDVVFLCLPHAESMEAVRRFYGAGVRVIDLSADFRLKDVDVYERWYGVEHSAPELCAEARYGLCELYRSQLDGAQLIANPGCYPTSVNLGLYPLAKAGWLGERVIIDSMSGVSGAGRKTNLTYQFVEANENITPYNVGHRHRHIAEMEQVLGAANGGQRGHRFLFTPHLVPVNRGILSTMYVDVPTGVTEERIRELYAENYAGEPFIHLLPQGEQASLAHTTGTNRCAIGITQADPLLADGSEYVITASIDNLIKGGSGQAVQNYNIAVGLDETAGLQ</sequence>
<evidence type="ECO:0000256" key="1">
    <source>
        <dbReference type="ARBA" id="ARBA00022571"/>
    </source>
</evidence>
<dbReference type="InterPro" id="IPR050085">
    <property type="entry name" value="AGPR"/>
</dbReference>
<dbReference type="NCBIfam" id="TIGR01850">
    <property type="entry name" value="argC"/>
    <property type="match status" value="1"/>
</dbReference>
<dbReference type="GO" id="GO:0003942">
    <property type="term" value="F:N-acetyl-gamma-glutamyl-phosphate reductase activity"/>
    <property type="evidence" value="ECO:0007669"/>
    <property type="project" value="UniProtKB-UniRule"/>
</dbReference>
<keyword evidence="5" id="KW-0963">Cytoplasm</keyword>
<dbReference type="Pfam" id="PF22698">
    <property type="entry name" value="Semialdhyde_dhC_1"/>
    <property type="match status" value="1"/>
</dbReference>
<comment type="catalytic activity">
    <reaction evidence="5">
        <text>N-acetyl-L-glutamate 5-semialdehyde + phosphate + NADP(+) = N-acetyl-L-glutamyl 5-phosphate + NADPH + H(+)</text>
        <dbReference type="Rhea" id="RHEA:21588"/>
        <dbReference type="ChEBI" id="CHEBI:15378"/>
        <dbReference type="ChEBI" id="CHEBI:29123"/>
        <dbReference type="ChEBI" id="CHEBI:43474"/>
        <dbReference type="ChEBI" id="CHEBI:57783"/>
        <dbReference type="ChEBI" id="CHEBI:57936"/>
        <dbReference type="ChEBI" id="CHEBI:58349"/>
        <dbReference type="EC" id="1.2.1.38"/>
    </reaction>
</comment>
<dbReference type="EMBL" id="VXRG01000131">
    <property type="protein sequence ID" value="MXY95018.1"/>
    <property type="molecule type" value="Genomic_DNA"/>
</dbReference>
<dbReference type="HAMAP" id="MF_00150">
    <property type="entry name" value="ArgC_type1"/>
    <property type="match status" value="1"/>
</dbReference>
<dbReference type="SUPFAM" id="SSF51735">
    <property type="entry name" value="NAD(P)-binding Rossmann-fold domains"/>
    <property type="match status" value="1"/>
</dbReference>
<comment type="subcellular location">
    <subcellularLocation>
        <location evidence="5">Cytoplasm</location>
    </subcellularLocation>
</comment>
<protein>
    <recommendedName>
        <fullName evidence="5">N-acetyl-gamma-glutamyl-phosphate reductase</fullName>
        <shortName evidence="5">AGPR</shortName>
        <ecNumber evidence="5">1.2.1.38</ecNumber>
    </recommendedName>
    <alternativeName>
        <fullName evidence="5">N-acetyl-glutamate semialdehyde dehydrogenase</fullName>
        <shortName evidence="5">NAGSA dehydrogenase</shortName>
    </alternativeName>
</protein>
<dbReference type="GO" id="GO:0005737">
    <property type="term" value="C:cytoplasm"/>
    <property type="evidence" value="ECO:0007669"/>
    <property type="project" value="UniProtKB-SubCell"/>
</dbReference>
<feature type="active site" evidence="5 6">
    <location>
        <position position="148"/>
    </location>
</feature>
<dbReference type="InterPro" id="IPR000534">
    <property type="entry name" value="Semialdehyde_DH_NAD-bd"/>
</dbReference>
<evidence type="ECO:0000256" key="2">
    <source>
        <dbReference type="ARBA" id="ARBA00022605"/>
    </source>
</evidence>
<evidence type="ECO:0000256" key="6">
    <source>
        <dbReference type="PROSITE-ProRule" id="PRU10010"/>
    </source>
</evidence>
<dbReference type="PANTHER" id="PTHR32338">
    <property type="entry name" value="N-ACETYL-GAMMA-GLUTAMYL-PHOSPHATE REDUCTASE, CHLOROPLASTIC-RELATED-RELATED"/>
    <property type="match status" value="1"/>
</dbReference>
<comment type="similarity">
    <text evidence="5">Belongs to the NAGSA dehydrogenase family. Type 1 subfamily.</text>
</comment>